<accession>A0ACC2UP57</accession>
<evidence type="ECO:0000313" key="1">
    <source>
        <dbReference type="EMBL" id="KAJ9088588.1"/>
    </source>
</evidence>
<feature type="non-terminal residue" evidence="1">
    <location>
        <position position="1"/>
    </location>
</feature>
<proteinExistence type="predicted"/>
<keyword evidence="2" id="KW-1185">Reference proteome</keyword>
<evidence type="ECO:0000313" key="2">
    <source>
        <dbReference type="Proteomes" id="UP001165960"/>
    </source>
</evidence>
<comment type="caution">
    <text evidence="1">The sequence shown here is derived from an EMBL/GenBank/DDBJ whole genome shotgun (WGS) entry which is preliminary data.</text>
</comment>
<name>A0ACC2UP57_9FUNG</name>
<reference evidence="1" key="1">
    <citation type="submission" date="2022-04" db="EMBL/GenBank/DDBJ databases">
        <title>Genome of the entomopathogenic fungus Entomophthora muscae.</title>
        <authorList>
            <person name="Elya C."/>
            <person name="Lovett B.R."/>
            <person name="Lee E."/>
            <person name="Macias A.M."/>
            <person name="Hajek A.E."/>
            <person name="De Bivort B.L."/>
            <person name="Kasson M.T."/>
            <person name="De Fine Licht H.H."/>
            <person name="Stajich J.E."/>
        </authorList>
    </citation>
    <scope>NUCLEOTIDE SEQUENCE</scope>
    <source>
        <strain evidence="1">Berkeley</strain>
    </source>
</reference>
<sequence length="55" mass="6080">TFPDLPQVPILMLYNKKGQGGVTTNINFLPANVSHNTQGAPIDVLVRYKIKKDTI</sequence>
<gene>
    <name evidence="1" type="ORF">DSO57_1021482</name>
</gene>
<dbReference type="Proteomes" id="UP001165960">
    <property type="component" value="Unassembled WGS sequence"/>
</dbReference>
<dbReference type="EMBL" id="QTSX02000104">
    <property type="protein sequence ID" value="KAJ9088588.1"/>
    <property type="molecule type" value="Genomic_DNA"/>
</dbReference>
<protein>
    <submittedName>
        <fullName evidence="1">Uncharacterized protein</fullName>
    </submittedName>
</protein>
<organism evidence="1 2">
    <name type="scientific">Entomophthora muscae</name>
    <dbReference type="NCBI Taxonomy" id="34485"/>
    <lineage>
        <taxon>Eukaryota</taxon>
        <taxon>Fungi</taxon>
        <taxon>Fungi incertae sedis</taxon>
        <taxon>Zoopagomycota</taxon>
        <taxon>Entomophthoromycotina</taxon>
        <taxon>Entomophthoromycetes</taxon>
        <taxon>Entomophthorales</taxon>
        <taxon>Entomophthoraceae</taxon>
        <taxon>Entomophthora</taxon>
    </lineage>
</organism>